<sequence length="299" mass="31130">MNRSLMIRAGVLLAALVALPAQALEVVATSPSMGALVRAVGGADTALTVLSGPERDLHRLQARPSMIGALRRADLVVAVGAELEIGWLPLAIASAANPAIRPETPGYFEAAAQVALLDVGTPADRALGDVHPLGNPHLNLDPLRMATVARALAERMAGLDPAGGPGYRAGAARFAAAVDRRLPAWSVRLDGAPGAVLHHRDGVYLLDRFGVPLLGTIEPVPGVPPSGRQLSALTERLRGRAGVVIHTPYQPARPAERVAAALDWPVAVLALEPAREADGAAYLAHIDRWVEALAGAGRR</sequence>
<gene>
    <name evidence="2" type="ORF">EDC29_105207</name>
</gene>
<evidence type="ECO:0000313" key="2">
    <source>
        <dbReference type="EMBL" id="TCW36032.1"/>
    </source>
</evidence>
<dbReference type="Gene3D" id="3.40.50.1980">
    <property type="entry name" value="Nitrogenase molybdenum iron protein domain"/>
    <property type="match status" value="2"/>
</dbReference>
<protein>
    <submittedName>
        <fullName evidence="2">Zinc/manganese transport system substrate-binding protein</fullName>
    </submittedName>
</protein>
<evidence type="ECO:0000256" key="1">
    <source>
        <dbReference type="SAM" id="SignalP"/>
    </source>
</evidence>
<dbReference type="RefSeq" id="WP_132229672.1">
    <property type="nucleotide sequence ID" value="NZ_NRRH01000016.1"/>
</dbReference>
<dbReference type="InterPro" id="IPR006127">
    <property type="entry name" value="ZnuA-like"/>
</dbReference>
<dbReference type="GO" id="GO:0030001">
    <property type="term" value="P:metal ion transport"/>
    <property type="evidence" value="ECO:0007669"/>
    <property type="project" value="InterPro"/>
</dbReference>
<dbReference type="PANTHER" id="PTHR42953:SF2">
    <property type="entry name" value="ADHESION PROTEIN"/>
    <property type="match status" value="1"/>
</dbReference>
<dbReference type="PANTHER" id="PTHR42953">
    <property type="entry name" value="HIGH-AFFINITY ZINC UPTAKE SYSTEM PROTEIN ZNUA-RELATED"/>
    <property type="match status" value="1"/>
</dbReference>
<keyword evidence="1" id="KW-0732">Signal</keyword>
<dbReference type="Proteomes" id="UP000295247">
    <property type="component" value="Unassembled WGS sequence"/>
</dbReference>
<evidence type="ECO:0000313" key="3">
    <source>
        <dbReference type="Proteomes" id="UP000295247"/>
    </source>
</evidence>
<dbReference type="GO" id="GO:0046872">
    <property type="term" value="F:metal ion binding"/>
    <property type="evidence" value="ECO:0007669"/>
    <property type="project" value="InterPro"/>
</dbReference>
<name>A0A4R4AAM0_MARGR</name>
<feature type="chain" id="PRO_5020424974" evidence="1">
    <location>
        <begin position="24"/>
        <end position="299"/>
    </location>
</feature>
<comment type="caution">
    <text evidence="2">The sequence shown here is derived from an EMBL/GenBank/DDBJ whole genome shotgun (WGS) entry which is preliminary data.</text>
</comment>
<dbReference type="SUPFAM" id="SSF53807">
    <property type="entry name" value="Helical backbone' metal receptor"/>
    <property type="match status" value="1"/>
</dbReference>
<dbReference type="InterPro" id="IPR050492">
    <property type="entry name" value="Bact_metal-bind_prot9"/>
</dbReference>
<accession>A0A4R4AAM0</accession>
<dbReference type="Pfam" id="PF01297">
    <property type="entry name" value="ZnuA"/>
    <property type="match status" value="1"/>
</dbReference>
<dbReference type="EMBL" id="SMDC01000005">
    <property type="protein sequence ID" value="TCW36032.1"/>
    <property type="molecule type" value="Genomic_DNA"/>
</dbReference>
<reference evidence="2 3" key="1">
    <citation type="submission" date="2019-03" db="EMBL/GenBank/DDBJ databases">
        <title>Genomic Encyclopedia of Type Strains, Phase IV (KMG-IV): sequencing the most valuable type-strain genomes for metagenomic binning, comparative biology and taxonomic classification.</title>
        <authorList>
            <person name="Goeker M."/>
        </authorList>
    </citation>
    <scope>NUCLEOTIDE SEQUENCE [LARGE SCALE GENOMIC DNA]</scope>
    <source>
        <strain evidence="2 3">DSM 203</strain>
    </source>
</reference>
<proteinExistence type="predicted"/>
<feature type="signal peptide" evidence="1">
    <location>
        <begin position="1"/>
        <end position="23"/>
    </location>
</feature>
<dbReference type="AlphaFoldDB" id="A0A4R4AAM0"/>
<organism evidence="2 3">
    <name type="scientific">Marichromatium gracile</name>
    <name type="common">Chromatium gracile</name>
    <dbReference type="NCBI Taxonomy" id="1048"/>
    <lineage>
        <taxon>Bacteria</taxon>
        <taxon>Pseudomonadati</taxon>
        <taxon>Pseudomonadota</taxon>
        <taxon>Gammaproteobacteria</taxon>
        <taxon>Chromatiales</taxon>
        <taxon>Chromatiaceae</taxon>
        <taxon>Marichromatium</taxon>
    </lineage>
</organism>